<dbReference type="PANTHER" id="PTHR34820">
    <property type="entry name" value="INNER MEMBRANE PROTEIN YEBZ"/>
    <property type="match status" value="1"/>
</dbReference>
<name>A0ABX7JT65_9RHOB</name>
<sequence length="513" mass="53032">MIGAGMLRSILVGLAVLLWSAGAALCHASLISADPPDGVVLQTAPPTLSLTFSEPVRPLVARLSAATGQSRLLEPPQVQGNRLIYAIPADLDRGSHLLSWRVTSGDGHPVAGASLFSLGEETGAVAAAPGAPLATRAALWILRAGLIGALLIGVGGAAFRAFLSDAPRRPSSVAAGLGLLILPLVWGFQGLELLALSPAGLLALPPWREGATGAPALALVFAAAALLAALLPGRATALLALLLVGLAAATSGHAATAAPGLLMRPAVAAHVVAAAFWVGALVPLLADLARDHREGLLRFSRLISWVLAVILASGSAIAFVQLGHPAALWTTDYGQVLLAKLGLVGLLLVVALANRLLLTSRAMRGDGRPLRVAVEIELALVVLIIATVALWRYTPPPRNLPSAPPEIRLQVASDTLSAEIGVSPPQVGLVSIRVLDLRLDGQPVTPESVEVELSKPAYGLGPFRHEAAPDCGVVDAGRFLLPLDGYWVLTLRVVIGDFRVEELRDLIEIAPAS</sequence>
<proteinExistence type="predicted"/>
<dbReference type="InterPro" id="IPR007348">
    <property type="entry name" value="CopC_dom"/>
</dbReference>
<feature type="transmembrane region" description="Helical" evidence="9">
    <location>
        <begin position="302"/>
        <end position="324"/>
    </location>
</feature>
<evidence type="ECO:0000256" key="1">
    <source>
        <dbReference type="ARBA" id="ARBA00004651"/>
    </source>
</evidence>
<protein>
    <submittedName>
        <fullName evidence="12">Copper resistance protein CopC/CopD</fullName>
    </submittedName>
</protein>
<evidence type="ECO:0000256" key="4">
    <source>
        <dbReference type="ARBA" id="ARBA00022723"/>
    </source>
</evidence>
<dbReference type="InterPro" id="IPR008457">
    <property type="entry name" value="Cu-R_CopD_dom"/>
</dbReference>
<dbReference type="Gene3D" id="2.60.40.1220">
    <property type="match status" value="1"/>
</dbReference>
<feature type="transmembrane region" description="Helical" evidence="9">
    <location>
        <begin position="211"/>
        <end position="231"/>
    </location>
</feature>
<keyword evidence="12" id="KW-0614">Plasmid</keyword>
<dbReference type="InterPro" id="IPR032694">
    <property type="entry name" value="CopC/D"/>
</dbReference>
<keyword evidence="4" id="KW-0479">Metal-binding</keyword>
<dbReference type="Pfam" id="PF05425">
    <property type="entry name" value="CopD"/>
    <property type="match status" value="1"/>
</dbReference>
<evidence type="ECO:0000313" key="13">
    <source>
        <dbReference type="Proteomes" id="UP000663629"/>
    </source>
</evidence>
<keyword evidence="6 9" id="KW-1133">Transmembrane helix</keyword>
<organism evidence="12 13">
    <name type="scientific">Paracoccus methylovorus</name>
    <dbReference type="NCBI Taxonomy" id="2812658"/>
    <lineage>
        <taxon>Bacteria</taxon>
        <taxon>Pseudomonadati</taxon>
        <taxon>Pseudomonadota</taxon>
        <taxon>Alphaproteobacteria</taxon>
        <taxon>Rhodobacterales</taxon>
        <taxon>Paracoccaceae</taxon>
        <taxon>Paracoccus</taxon>
    </lineage>
</organism>
<evidence type="ECO:0000259" key="10">
    <source>
        <dbReference type="Pfam" id="PF04234"/>
    </source>
</evidence>
<dbReference type="EMBL" id="CP070372">
    <property type="protein sequence ID" value="QRZ16224.1"/>
    <property type="molecule type" value="Genomic_DNA"/>
</dbReference>
<evidence type="ECO:0000256" key="6">
    <source>
        <dbReference type="ARBA" id="ARBA00022989"/>
    </source>
</evidence>
<keyword evidence="3 9" id="KW-0812">Transmembrane</keyword>
<evidence type="ECO:0000256" key="5">
    <source>
        <dbReference type="ARBA" id="ARBA00022729"/>
    </source>
</evidence>
<dbReference type="Proteomes" id="UP000663629">
    <property type="component" value="Plasmid p2"/>
</dbReference>
<evidence type="ECO:0000256" key="8">
    <source>
        <dbReference type="ARBA" id="ARBA00023136"/>
    </source>
</evidence>
<feature type="transmembrane region" description="Helical" evidence="9">
    <location>
        <begin position="370"/>
        <end position="391"/>
    </location>
</feature>
<keyword evidence="5" id="KW-0732">Signal</keyword>
<feature type="domain" description="CopC" evidence="10">
    <location>
        <begin position="27"/>
        <end position="117"/>
    </location>
</feature>
<feature type="transmembrane region" description="Helical" evidence="9">
    <location>
        <begin position="171"/>
        <end position="191"/>
    </location>
</feature>
<feature type="transmembrane region" description="Helical" evidence="9">
    <location>
        <begin position="137"/>
        <end position="159"/>
    </location>
</feature>
<evidence type="ECO:0000256" key="3">
    <source>
        <dbReference type="ARBA" id="ARBA00022692"/>
    </source>
</evidence>
<comment type="subcellular location">
    <subcellularLocation>
        <location evidence="1">Cell membrane</location>
        <topology evidence="1">Multi-pass membrane protein</topology>
    </subcellularLocation>
</comment>
<geneLocation type="plasmid" evidence="12 13">
    <name>p2</name>
</geneLocation>
<keyword evidence="7" id="KW-0186">Copper</keyword>
<feature type="domain" description="Copper resistance protein D" evidence="11">
    <location>
        <begin position="297"/>
        <end position="391"/>
    </location>
</feature>
<keyword evidence="2" id="KW-1003">Cell membrane</keyword>
<evidence type="ECO:0000259" key="11">
    <source>
        <dbReference type="Pfam" id="PF05425"/>
    </source>
</evidence>
<dbReference type="InterPro" id="IPR014756">
    <property type="entry name" value="Ig_E-set"/>
</dbReference>
<keyword evidence="8 9" id="KW-0472">Membrane</keyword>
<accession>A0ABX7JT65</accession>
<keyword evidence="13" id="KW-1185">Reference proteome</keyword>
<feature type="transmembrane region" description="Helical" evidence="9">
    <location>
        <begin position="238"/>
        <end position="261"/>
    </location>
</feature>
<dbReference type="SUPFAM" id="SSF81296">
    <property type="entry name" value="E set domains"/>
    <property type="match status" value="1"/>
</dbReference>
<gene>
    <name evidence="12" type="ORF">JWJ88_20870</name>
</gene>
<dbReference type="PANTHER" id="PTHR34820:SF4">
    <property type="entry name" value="INNER MEMBRANE PROTEIN YEBZ"/>
    <property type="match status" value="1"/>
</dbReference>
<evidence type="ECO:0000256" key="7">
    <source>
        <dbReference type="ARBA" id="ARBA00023008"/>
    </source>
</evidence>
<feature type="transmembrane region" description="Helical" evidence="9">
    <location>
        <begin position="267"/>
        <end position="290"/>
    </location>
</feature>
<dbReference type="Pfam" id="PF04234">
    <property type="entry name" value="CopC"/>
    <property type="match status" value="1"/>
</dbReference>
<feature type="transmembrane region" description="Helical" evidence="9">
    <location>
        <begin position="336"/>
        <end position="358"/>
    </location>
</feature>
<reference evidence="12 13" key="1">
    <citation type="submission" date="2021-02" db="EMBL/GenBank/DDBJ databases">
        <title>Paracoccus methylovroum sp.nov., a new methanol and methylamine utilizing methylotrophic denitrifer.</title>
        <authorList>
            <person name="Timsy T."/>
            <person name="Behrendt U."/>
            <person name="Ulrich A."/>
            <person name="Spanner T."/>
            <person name="Foesel B.U."/>
            <person name="Horn M.A."/>
            <person name="Kolb S."/>
        </authorList>
    </citation>
    <scope>NUCLEOTIDE SEQUENCE [LARGE SCALE GENOMIC DNA]</scope>
    <source>
        <strain evidence="12 13">H4-D09</strain>
        <plasmid evidence="12 13">p2</plasmid>
    </source>
</reference>
<evidence type="ECO:0000313" key="12">
    <source>
        <dbReference type="EMBL" id="QRZ16224.1"/>
    </source>
</evidence>
<evidence type="ECO:0000256" key="2">
    <source>
        <dbReference type="ARBA" id="ARBA00022475"/>
    </source>
</evidence>
<dbReference type="InterPro" id="IPR014755">
    <property type="entry name" value="Cu-Rt/internalin_Ig-like"/>
</dbReference>
<evidence type="ECO:0000256" key="9">
    <source>
        <dbReference type="SAM" id="Phobius"/>
    </source>
</evidence>